<feature type="signal peptide" evidence="1">
    <location>
        <begin position="1"/>
        <end position="20"/>
    </location>
</feature>
<keyword evidence="1" id="KW-0732">Signal</keyword>
<name>A0AA40EJF5_9PEZI</name>
<proteinExistence type="predicted"/>
<feature type="chain" id="PRO_5041344938" evidence="1">
    <location>
        <begin position="21"/>
        <end position="120"/>
    </location>
</feature>
<organism evidence="2 3">
    <name type="scientific">Schizothecium vesticola</name>
    <dbReference type="NCBI Taxonomy" id="314040"/>
    <lineage>
        <taxon>Eukaryota</taxon>
        <taxon>Fungi</taxon>
        <taxon>Dikarya</taxon>
        <taxon>Ascomycota</taxon>
        <taxon>Pezizomycotina</taxon>
        <taxon>Sordariomycetes</taxon>
        <taxon>Sordariomycetidae</taxon>
        <taxon>Sordariales</taxon>
        <taxon>Schizotheciaceae</taxon>
        <taxon>Schizothecium</taxon>
    </lineage>
</organism>
<dbReference type="AlphaFoldDB" id="A0AA40EJF5"/>
<comment type="caution">
    <text evidence="2">The sequence shown here is derived from an EMBL/GenBank/DDBJ whole genome shotgun (WGS) entry which is preliminary data.</text>
</comment>
<gene>
    <name evidence="2" type="ORF">B0T18DRAFT_431776</name>
</gene>
<sequence length="120" mass="13165">MIKPPIFALAIAMTSGLASAADFHFRFYKHDDYCNHNAATGDTSPPNDRDPNSGNVGACYSAPTGTDWQRLEIDNDFAWTDRYVQTYCDINCRGGFSIPTTERTAIDVLSVAVPLGAFNH</sequence>
<accession>A0AA40EJF5</accession>
<keyword evidence="3" id="KW-1185">Reference proteome</keyword>
<protein>
    <submittedName>
        <fullName evidence="2">Uncharacterized protein</fullName>
    </submittedName>
</protein>
<dbReference type="Proteomes" id="UP001172155">
    <property type="component" value="Unassembled WGS sequence"/>
</dbReference>
<reference evidence="2" key="1">
    <citation type="submission" date="2023-06" db="EMBL/GenBank/DDBJ databases">
        <title>Genome-scale phylogeny and comparative genomics of the fungal order Sordariales.</title>
        <authorList>
            <consortium name="Lawrence Berkeley National Laboratory"/>
            <person name="Hensen N."/>
            <person name="Bonometti L."/>
            <person name="Westerberg I."/>
            <person name="Brannstrom I.O."/>
            <person name="Guillou S."/>
            <person name="Cros-Aarteil S."/>
            <person name="Calhoun S."/>
            <person name="Haridas S."/>
            <person name="Kuo A."/>
            <person name="Mondo S."/>
            <person name="Pangilinan J."/>
            <person name="Riley R."/>
            <person name="LaButti K."/>
            <person name="Andreopoulos B."/>
            <person name="Lipzen A."/>
            <person name="Chen C."/>
            <person name="Yanf M."/>
            <person name="Daum C."/>
            <person name="Ng V."/>
            <person name="Clum A."/>
            <person name="Steindorff A."/>
            <person name="Ohm R."/>
            <person name="Martin F."/>
            <person name="Silar P."/>
            <person name="Natvig D."/>
            <person name="Lalanne C."/>
            <person name="Gautier V."/>
            <person name="Ament-velasquez S.L."/>
            <person name="Kruys A."/>
            <person name="Hutchinson M.I."/>
            <person name="Powell A.J."/>
            <person name="Barry K."/>
            <person name="Miller A.N."/>
            <person name="Grigoriev I.V."/>
            <person name="Debuchy R."/>
            <person name="Gladieux P."/>
            <person name="Thoren M.H."/>
            <person name="Johannesson H."/>
        </authorList>
    </citation>
    <scope>NUCLEOTIDE SEQUENCE</scope>
    <source>
        <strain evidence="2">SMH3187-1</strain>
    </source>
</reference>
<evidence type="ECO:0000256" key="1">
    <source>
        <dbReference type="SAM" id="SignalP"/>
    </source>
</evidence>
<evidence type="ECO:0000313" key="3">
    <source>
        <dbReference type="Proteomes" id="UP001172155"/>
    </source>
</evidence>
<evidence type="ECO:0000313" key="2">
    <source>
        <dbReference type="EMBL" id="KAK0740455.1"/>
    </source>
</evidence>
<dbReference type="EMBL" id="JAUKUD010000006">
    <property type="protein sequence ID" value="KAK0740455.1"/>
    <property type="molecule type" value="Genomic_DNA"/>
</dbReference>